<name>A0A369JH72_HYPMA</name>
<evidence type="ECO:0000256" key="5">
    <source>
        <dbReference type="ARBA" id="ARBA00022692"/>
    </source>
</evidence>
<evidence type="ECO:0000256" key="2">
    <source>
        <dbReference type="ARBA" id="ARBA00005179"/>
    </source>
</evidence>
<evidence type="ECO:0000256" key="7">
    <source>
        <dbReference type="ARBA" id="ARBA00023136"/>
    </source>
</evidence>
<dbReference type="STRING" id="39966.A0A369JH72"/>
<feature type="transmembrane region" description="Helical" evidence="8">
    <location>
        <begin position="315"/>
        <end position="333"/>
    </location>
</feature>
<dbReference type="OrthoDB" id="1077582at2759"/>
<dbReference type="Proteomes" id="UP000076154">
    <property type="component" value="Unassembled WGS sequence"/>
</dbReference>
<evidence type="ECO:0000256" key="1">
    <source>
        <dbReference type="ARBA" id="ARBA00004141"/>
    </source>
</evidence>
<proteinExistence type="inferred from homology"/>
<gene>
    <name evidence="10" type="primary">sirH_1</name>
    <name evidence="10" type="ORF">Hypma_012242</name>
</gene>
<feature type="transmembrane region" description="Helical" evidence="8">
    <location>
        <begin position="171"/>
        <end position="197"/>
    </location>
</feature>
<evidence type="ECO:0000259" key="9">
    <source>
        <dbReference type="Pfam" id="PF13813"/>
    </source>
</evidence>
<evidence type="ECO:0000256" key="8">
    <source>
        <dbReference type="SAM" id="Phobius"/>
    </source>
</evidence>
<dbReference type="GO" id="GO:0006629">
    <property type="term" value="P:lipid metabolic process"/>
    <property type="evidence" value="ECO:0007669"/>
    <property type="project" value="InterPro"/>
</dbReference>
<sequence>MAAISIDSLAPILMPVPQLLLVVGLVVKPSPYRWLLWPAIVGVASLLYPYTPNSEGITGVVLRAFDFLILTDVQHSFRHVGQKTAIADAPLWDRVKWSLKLSTSMRGIGWNFEPKAGLPPKPQLTRREFLVSRGLLVLLQGFMWDAMMLFVRRNTSFYGPSPPHAEHSFAWRAWCLIQFAVMSSSLLSGGYTMLAFLSVAAGFSEPNEWPHLFGNIFDAYTLRRFWGRTWHKVLHRTLTSHAKYVAHDILRLTPGHTLSFYVQLYTAFLVSGIIHMHGLSDVRVLRFFLSQAVAITCEGAVLALGRGLGFSSQSWLLRCMGYVWVFCWLVYAMPPWWDSMKDTGVFDQGRGFSVLLGLYRGEWFPAD</sequence>
<accession>A0A369JH72</accession>
<evidence type="ECO:0000313" key="11">
    <source>
        <dbReference type="Proteomes" id="UP000076154"/>
    </source>
</evidence>
<dbReference type="PANTHER" id="PTHR31595">
    <property type="entry name" value="LONG-CHAIN-ALCOHOL O-FATTY-ACYLTRANSFERASE 3-RELATED"/>
    <property type="match status" value="1"/>
</dbReference>
<keyword evidence="5 8" id="KW-0812">Transmembrane</keyword>
<evidence type="ECO:0000313" key="10">
    <source>
        <dbReference type="EMBL" id="RDB20662.1"/>
    </source>
</evidence>
<evidence type="ECO:0000256" key="4">
    <source>
        <dbReference type="ARBA" id="ARBA00022679"/>
    </source>
</evidence>
<comment type="pathway">
    <text evidence="2">Secondary metabolite biosynthesis.</text>
</comment>
<keyword evidence="11" id="KW-1185">Reference proteome</keyword>
<comment type="subcellular location">
    <subcellularLocation>
        <location evidence="1">Membrane</location>
        <topology evidence="1">Multi-pass membrane protein</topology>
    </subcellularLocation>
</comment>
<dbReference type="PANTHER" id="PTHR31595:SF57">
    <property type="entry name" value="OS04G0481900 PROTEIN"/>
    <property type="match status" value="1"/>
</dbReference>
<feature type="transmembrane region" description="Helical" evidence="8">
    <location>
        <begin position="6"/>
        <end position="27"/>
    </location>
</feature>
<organism evidence="10 11">
    <name type="scientific">Hypsizygus marmoreus</name>
    <name type="common">White beech mushroom</name>
    <name type="synonym">Agaricus marmoreus</name>
    <dbReference type="NCBI Taxonomy" id="39966"/>
    <lineage>
        <taxon>Eukaryota</taxon>
        <taxon>Fungi</taxon>
        <taxon>Dikarya</taxon>
        <taxon>Basidiomycota</taxon>
        <taxon>Agaricomycotina</taxon>
        <taxon>Agaricomycetes</taxon>
        <taxon>Agaricomycetidae</taxon>
        <taxon>Agaricales</taxon>
        <taxon>Tricholomatineae</taxon>
        <taxon>Lyophyllaceae</taxon>
        <taxon>Hypsizygus</taxon>
    </lineage>
</organism>
<keyword evidence="7 8" id="KW-0472">Membrane</keyword>
<feature type="transmembrane region" description="Helical" evidence="8">
    <location>
        <begin position="130"/>
        <end position="151"/>
    </location>
</feature>
<keyword evidence="4" id="KW-0808">Transferase</keyword>
<feature type="domain" description="Wax synthase" evidence="9">
    <location>
        <begin position="209"/>
        <end position="278"/>
    </location>
</feature>
<comment type="caution">
    <text evidence="10">The sequence shown here is derived from an EMBL/GenBank/DDBJ whole genome shotgun (WGS) entry which is preliminary data.</text>
</comment>
<dbReference type="InParanoid" id="A0A369JH72"/>
<keyword evidence="6 8" id="KW-1133">Transmembrane helix</keyword>
<dbReference type="AlphaFoldDB" id="A0A369JH72"/>
<protein>
    <submittedName>
        <fullName evidence="10">Acetyltransferase sirH</fullName>
    </submittedName>
</protein>
<dbReference type="GO" id="GO:0016020">
    <property type="term" value="C:membrane"/>
    <property type="evidence" value="ECO:0007669"/>
    <property type="project" value="UniProtKB-SubCell"/>
</dbReference>
<feature type="transmembrane region" description="Helical" evidence="8">
    <location>
        <begin position="258"/>
        <end position="278"/>
    </location>
</feature>
<dbReference type="GO" id="GO:0008374">
    <property type="term" value="F:O-acyltransferase activity"/>
    <property type="evidence" value="ECO:0007669"/>
    <property type="project" value="InterPro"/>
</dbReference>
<comment type="similarity">
    <text evidence="3">Belongs to the wax synthase family.</text>
</comment>
<dbReference type="Pfam" id="PF13813">
    <property type="entry name" value="MBOAT_2"/>
    <property type="match status" value="1"/>
</dbReference>
<dbReference type="EMBL" id="LUEZ02000058">
    <property type="protein sequence ID" value="RDB20662.1"/>
    <property type="molecule type" value="Genomic_DNA"/>
</dbReference>
<dbReference type="InterPro" id="IPR032805">
    <property type="entry name" value="Wax_synthase_dom"/>
</dbReference>
<feature type="transmembrane region" description="Helical" evidence="8">
    <location>
        <begin position="34"/>
        <end position="50"/>
    </location>
</feature>
<evidence type="ECO:0000256" key="6">
    <source>
        <dbReference type="ARBA" id="ARBA00022989"/>
    </source>
</evidence>
<reference evidence="10" key="1">
    <citation type="submission" date="2018-04" db="EMBL/GenBank/DDBJ databases">
        <title>Whole genome sequencing of Hypsizygus marmoreus.</title>
        <authorList>
            <person name="Choi I.-G."/>
            <person name="Min B."/>
            <person name="Kim J.-G."/>
            <person name="Kim S."/>
            <person name="Oh Y.-L."/>
            <person name="Kong W.-S."/>
            <person name="Park H."/>
            <person name="Jeong J."/>
            <person name="Song E.-S."/>
        </authorList>
    </citation>
    <scope>NUCLEOTIDE SEQUENCE [LARGE SCALE GENOMIC DNA]</scope>
    <source>
        <strain evidence="10">51987-8</strain>
    </source>
</reference>
<dbReference type="InterPro" id="IPR044851">
    <property type="entry name" value="Wax_synthase"/>
</dbReference>
<evidence type="ECO:0000256" key="3">
    <source>
        <dbReference type="ARBA" id="ARBA00007282"/>
    </source>
</evidence>